<evidence type="ECO:0000256" key="1">
    <source>
        <dbReference type="ARBA" id="ARBA00004651"/>
    </source>
</evidence>
<comment type="subcellular location">
    <subcellularLocation>
        <location evidence="1">Cell membrane</location>
        <topology evidence="1">Multi-pass membrane protein</topology>
    </subcellularLocation>
</comment>
<evidence type="ECO:0000256" key="5">
    <source>
        <dbReference type="ARBA" id="ARBA00023136"/>
    </source>
</evidence>
<evidence type="ECO:0000256" key="2">
    <source>
        <dbReference type="ARBA" id="ARBA00022475"/>
    </source>
</evidence>
<dbReference type="InterPro" id="IPR038078">
    <property type="entry name" value="PhoU-like_sf"/>
</dbReference>
<dbReference type="Pfam" id="PF01895">
    <property type="entry name" value="PhoU"/>
    <property type="match status" value="1"/>
</dbReference>
<keyword evidence="5 6" id="KW-0472">Membrane</keyword>
<protein>
    <submittedName>
        <fullName evidence="8">Phosphate:Na+ symporter</fullName>
    </submittedName>
</protein>
<keyword evidence="2" id="KW-1003">Cell membrane</keyword>
<evidence type="ECO:0000256" key="3">
    <source>
        <dbReference type="ARBA" id="ARBA00022692"/>
    </source>
</evidence>
<accession>A0A316GD10</accession>
<keyword evidence="3 6" id="KW-0812">Transmembrane</keyword>
<dbReference type="KEGG" id="salo:EF888_04660"/>
<evidence type="ECO:0000259" key="7">
    <source>
        <dbReference type="Pfam" id="PF01895"/>
    </source>
</evidence>
<dbReference type="PANTHER" id="PTHR10010">
    <property type="entry name" value="SOLUTE CARRIER FAMILY 34 SODIUM PHOSPHATE , MEMBER 2-RELATED"/>
    <property type="match status" value="1"/>
</dbReference>
<feature type="transmembrane region" description="Helical" evidence="6">
    <location>
        <begin position="213"/>
        <end position="232"/>
    </location>
</feature>
<dbReference type="InterPro" id="IPR026022">
    <property type="entry name" value="PhoU_dom"/>
</dbReference>
<evidence type="ECO:0000313" key="9">
    <source>
        <dbReference type="Proteomes" id="UP000245390"/>
    </source>
</evidence>
<keyword evidence="9" id="KW-1185">Reference proteome</keyword>
<evidence type="ECO:0000256" key="6">
    <source>
        <dbReference type="SAM" id="Phobius"/>
    </source>
</evidence>
<dbReference type="PANTHER" id="PTHR10010:SF46">
    <property type="entry name" value="SODIUM-DEPENDENT PHOSPHATE TRANSPORT PROTEIN 2B"/>
    <property type="match status" value="1"/>
</dbReference>
<gene>
    <name evidence="8" type="ORF">C8D95_101644</name>
</gene>
<feature type="transmembrane region" description="Helical" evidence="6">
    <location>
        <begin position="281"/>
        <end position="299"/>
    </location>
</feature>
<name>A0A316GD10_9RHOB</name>
<dbReference type="Pfam" id="PF02690">
    <property type="entry name" value="Na_Pi_cotrans"/>
    <property type="match status" value="2"/>
</dbReference>
<feature type="transmembrane region" description="Helical" evidence="6">
    <location>
        <begin position="96"/>
        <end position="121"/>
    </location>
</feature>
<proteinExistence type="predicted"/>
<dbReference type="InterPro" id="IPR003841">
    <property type="entry name" value="Na/Pi_transpt"/>
</dbReference>
<dbReference type="SUPFAM" id="SSF109755">
    <property type="entry name" value="PhoU-like"/>
    <property type="match status" value="1"/>
</dbReference>
<organism evidence="8 9">
    <name type="scientific">Silicimonas algicola</name>
    <dbReference type="NCBI Taxonomy" id="1826607"/>
    <lineage>
        <taxon>Bacteria</taxon>
        <taxon>Pseudomonadati</taxon>
        <taxon>Pseudomonadota</taxon>
        <taxon>Alphaproteobacteria</taxon>
        <taxon>Rhodobacterales</taxon>
        <taxon>Paracoccaceae</taxon>
    </lineage>
</organism>
<dbReference type="RefSeq" id="WP_109757674.1">
    <property type="nucleotide sequence ID" value="NZ_CP034588.1"/>
</dbReference>
<dbReference type="Gene3D" id="1.20.58.220">
    <property type="entry name" value="Phosphate transport system protein phou homolog 2, domain 2"/>
    <property type="match status" value="1"/>
</dbReference>
<dbReference type="EMBL" id="QGGV01000001">
    <property type="protein sequence ID" value="PWK58828.1"/>
    <property type="molecule type" value="Genomic_DNA"/>
</dbReference>
<dbReference type="Proteomes" id="UP000245390">
    <property type="component" value="Unassembled WGS sequence"/>
</dbReference>
<sequence length="552" mass="58017">MLTLAVHLAAAVALLLWSIRLIRTGIERAFLPELRRSLKTFGRNPLSAAAAGGGAAMVMQSSTAVILIGAGFAAAGHLSASGALAIAFGADVGSALLARVLFLPVADVVPFVMLAGVVLFLKARSRRTKQVGRILTGLSLTLLSLGMIRAAAEPIGASDIVQSIVGYLATDRTSAFVIGALLAWAMHSSLAAVLTFASFASVGLLGAPVALALVLGANVGGAAVPAVLLWRAPAAARNMAVGNLIAKLAVTLPILAALLLVDPATSILGRTAADQAIAAHIAVNLAVLVIALPLTRFIAWSADRLAPPLAADLPIASALDPAVLERPRLALSCGQRELLRMGETVQLMLTQVIPLFREWNADAAALIERHETEVDRMHYDTKLYVARLQQNELTEDQSLDAVQIVSTANNLEDAADRIAVDLVGLARKLRDGGLSFSEQGMSDVESFHDRIVTNAQLALSVLTTGDAEAARQLVSEKDDIRAEERRLQERHLARLGGGGRLSVETTNIHQETLRVLKQVNSAITYVAYPIAEQAGDLLDSRLARPATADGTA</sequence>
<comment type="caution">
    <text evidence="8">The sequence shown here is derived from an EMBL/GenBank/DDBJ whole genome shotgun (WGS) entry which is preliminary data.</text>
</comment>
<reference evidence="8 9" key="1">
    <citation type="submission" date="2018-05" db="EMBL/GenBank/DDBJ databases">
        <title>Genomic Encyclopedia of Type Strains, Phase IV (KMG-IV): sequencing the most valuable type-strain genomes for metagenomic binning, comparative biology and taxonomic classification.</title>
        <authorList>
            <person name="Goeker M."/>
        </authorList>
    </citation>
    <scope>NUCLEOTIDE SEQUENCE [LARGE SCALE GENOMIC DNA]</scope>
    <source>
        <strain evidence="8 9">DSM 103371</strain>
    </source>
</reference>
<keyword evidence="4 6" id="KW-1133">Transmembrane helix</keyword>
<dbReference type="OrthoDB" id="5778511at2"/>
<dbReference type="GO" id="GO:0005436">
    <property type="term" value="F:sodium:phosphate symporter activity"/>
    <property type="evidence" value="ECO:0007669"/>
    <property type="project" value="InterPro"/>
</dbReference>
<dbReference type="AlphaFoldDB" id="A0A316GD10"/>
<evidence type="ECO:0000313" key="8">
    <source>
        <dbReference type="EMBL" id="PWK58828.1"/>
    </source>
</evidence>
<dbReference type="GO" id="GO:0044341">
    <property type="term" value="P:sodium-dependent phosphate transport"/>
    <property type="evidence" value="ECO:0007669"/>
    <property type="project" value="InterPro"/>
</dbReference>
<evidence type="ECO:0000256" key="4">
    <source>
        <dbReference type="ARBA" id="ARBA00022989"/>
    </source>
</evidence>
<dbReference type="NCBIfam" id="NF037997">
    <property type="entry name" value="Na_Pi_symport"/>
    <property type="match status" value="1"/>
</dbReference>
<feature type="transmembrane region" description="Helical" evidence="6">
    <location>
        <begin position="244"/>
        <end position="261"/>
    </location>
</feature>
<feature type="domain" description="PhoU" evidence="7">
    <location>
        <begin position="338"/>
        <end position="418"/>
    </location>
</feature>
<feature type="transmembrane region" description="Helical" evidence="6">
    <location>
        <begin position="65"/>
        <end position="90"/>
    </location>
</feature>
<dbReference type="GO" id="GO:0005886">
    <property type="term" value="C:plasma membrane"/>
    <property type="evidence" value="ECO:0007669"/>
    <property type="project" value="UniProtKB-SubCell"/>
</dbReference>